<dbReference type="OrthoDB" id="8659436at2"/>
<evidence type="ECO:0000256" key="1">
    <source>
        <dbReference type="ARBA" id="ARBA00004496"/>
    </source>
</evidence>
<gene>
    <name evidence="12" type="ORF">SAMN05661093_08978</name>
</gene>
<keyword evidence="6 11" id="KW-0479">Metal-binding</keyword>
<accession>A0A1W2FTY7</accession>
<dbReference type="EMBL" id="FWXV01000011">
    <property type="protein sequence ID" value="SMD25182.1"/>
    <property type="molecule type" value="Genomic_DNA"/>
</dbReference>
<evidence type="ECO:0000256" key="11">
    <source>
        <dbReference type="PIRSR" id="PIRSR602481-1"/>
    </source>
</evidence>
<keyword evidence="4" id="KW-0963">Cytoplasm</keyword>
<dbReference type="InterPro" id="IPR043135">
    <property type="entry name" value="Fur_C"/>
</dbReference>
<organism evidence="12 13">
    <name type="scientific">Kibdelosporangium aridum</name>
    <dbReference type="NCBI Taxonomy" id="2030"/>
    <lineage>
        <taxon>Bacteria</taxon>
        <taxon>Bacillati</taxon>
        <taxon>Actinomycetota</taxon>
        <taxon>Actinomycetes</taxon>
        <taxon>Pseudonocardiales</taxon>
        <taxon>Pseudonocardiaceae</taxon>
        <taxon>Kibdelosporangium</taxon>
    </lineage>
</organism>
<proteinExistence type="inferred from homology"/>
<evidence type="ECO:0000256" key="5">
    <source>
        <dbReference type="ARBA" id="ARBA00022491"/>
    </source>
</evidence>
<evidence type="ECO:0000256" key="3">
    <source>
        <dbReference type="ARBA" id="ARBA00011738"/>
    </source>
</evidence>
<dbReference type="Pfam" id="PF01475">
    <property type="entry name" value="FUR"/>
    <property type="match status" value="1"/>
</dbReference>
<dbReference type="Proteomes" id="UP000192674">
    <property type="component" value="Unassembled WGS sequence"/>
</dbReference>
<sequence length="120" mass="13398">MRFSGRTQQVWDILVEQDRFTSAIEIHRMLSSRGENVGLITVYRSLHALAGAGHVDVLLGPDGHHRYRHCSPAAHHHLLCRECHRAVEIYDSPPGLQDLGFVDDSVRITLVGICDECTAS</sequence>
<keyword evidence="10" id="KW-0804">Transcription</keyword>
<comment type="subcellular location">
    <subcellularLocation>
        <location evidence="1">Cytoplasm</location>
    </subcellularLocation>
</comment>
<evidence type="ECO:0000256" key="6">
    <source>
        <dbReference type="ARBA" id="ARBA00022723"/>
    </source>
</evidence>
<dbReference type="GO" id="GO:0045892">
    <property type="term" value="P:negative regulation of DNA-templated transcription"/>
    <property type="evidence" value="ECO:0007669"/>
    <property type="project" value="TreeGrafter"/>
</dbReference>
<name>A0A1W2FTY7_KIBAR</name>
<keyword evidence="5" id="KW-0678">Repressor</keyword>
<protein>
    <submittedName>
        <fullName evidence="12">Fur family transcriptional regulator, ferric uptake regulator</fullName>
    </submittedName>
</protein>
<feature type="binding site" evidence="11">
    <location>
        <position position="80"/>
    </location>
    <ligand>
        <name>Zn(2+)</name>
        <dbReference type="ChEBI" id="CHEBI:29105"/>
    </ligand>
</feature>
<evidence type="ECO:0000256" key="2">
    <source>
        <dbReference type="ARBA" id="ARBA00007957"/>
    </source>
</evidence>
<evidence type="ECO:0000256" key="9">
    <source>
        <dbReference type="ARBA" id="ARBA00023125"/>
    </source>
</evidence>
<feature type="binding site" evidence="11">
    <location>
        <position position="114"/>
    </location>
    <ligand>
        <name>Zn(2+)</name>
        <dbReference type="ChEBI" id="CHEBI:29105"/>
    </ligand>
</feature>
<dbReference type="Gene3D" id="3.30.1490.190">
    <property type="match status" value="1"/>
</dbReference>
<dbReference type="GO" id="GO:0003700">
    <property type="term" value="F:DNA-binding transcription factor activity"/>
    <property type="evidence" value="ECO:0007669"/>
    <property type="project" value="InterPro"/>
</dbReference>
<evidence type="ECO:0000256" key="8">
    <source>
        <dbReference type="ARBA" id="ARBA00023015"/>
    </source>
</evidence>
<reference evidence="12 13" key="1">
    <citation type="submission" date="2017-04" db="EMBL/GenBank/DDBJ databases">
        <authorList>
            <person name="Afonso C.L."/>
            <person name="Miller P.J."/>
            <person name="Scott M.A."/>
            <person name="Spackman E."/>
            <person name="Goraichik I."/>
            <person name="Dimitrov K.M."/>
            <person name="Suarez D.L."/>
            <person name="Swayne D.E."/>
        </authorList>
    </citation>
    <scope>NUCLEOTIDE SEQUENCE [LARGE SCALE GENOMIC DNA]</scope>
    <source>
        <strain evidence="12 13">DSM 43828</strain>
    </source>
</reference>
<keyword evidence="8" id="KW-0805">Transcription regulation</keyword>
<keyword evidence="13" id="KW-1185">Reference proteome</keyword>
<dbReference type="AlphaFoldDB" id="A0A1W2FTY7"/>
<evidence type="ECO:0000313" key="12">
    <source>
        <dbReference type="EMBL" id="SMD25182.1"/>
    </source>
</evidence>
<dbReference type="GO" id="GO:0005829">
    <property type="term" value="C:cytosol"/>
    <property type="evidence" value="ECO:0007669"/>
    <property type="project" value="TreeGrafter"/>
</dbReference>
<evidence type="ECO:0000256" key="4">
    <source>
        <dbReference type="ARBA" id="ARBA00022490"/>
    </source>
</evidence>
<dbReference type="PANTHER" id="PTHR33202:SF2">
    <property type="entry name" value="FERRIC UPTAKE REGULATION PROTEIN"/>
    <property type="match status" value="1"/>
</dbReference>
<keyword evidence="7 11" id="KW-0862">Zinc</keyword>
<dbReference type="GO" id="GO:0008270">
    <property type="term" value="F:zinc ion binding"/>
    <property type="evidence" value="ECO:0007669"/>
    <property type="project" value="TreeGrafter"/>
</dbReference>
<dbReference type="PANTHER" id="PTHR33202">
    <property type="entry name" value="ZINC UPTAKE REGULATION PROTEIN"/>
    <property type="match status" value="1"/>
</dbReference>
<keyword evidence="9" id="KW-0238">DNA-binding</keyword>
<comment type="cofactor">
    <cofactor evidence="11">
        <name>Zn(2+)</name>
        <dbReference type="ChEBI" id="CHEBI:29105"/>
    </cofactor>
    <text evidence="11">Binds 1 zinc ion per subunit.</text>
</comment>
<dbReference type="RefSeq" id="WP_084433488.1">
    <property type="nucleotide sequence ID" value="NZ_FWXV01000011.1"/>
</dbReference>
<feature type="binding site" evidence="11">
    <location>
        <position position="83"/>
    </location>
    <ligand>
        <name>Zn(2+)</name>
        <dbReference type="ChEBI" id="CHEBI:29105"/>
    </ligand>
</feature>
<dbReference type="GO" id="GO:1900376">
    <property type="term" value="P:regulation of secondary metabolite biosynthetic process"/>
    <property type="evidence" value="ECO:0007669"/>
    <property type="project" value="TreeGrafter"/>
</dbReference>
<evidence type="ECO:0000256" key="10">
    <source>
        <dbReference type="ARBA" id="ARBA00023163"/>
    </source>
</evidence>
<dbReference type="CDD" id="cd07153">
    <property type="entry name" value="Fur_like"/>
    <property type="match status" value="1"/>
</dbReference>
<feature type="binding site" evidence="11">
    <location>
        <position position="117"/>
    </location>
    <ligand>
        <name>Zn(2+)</name>
        <dbReference type="ChEBI" id="CHEBI:29105"/>
    </ligand>
</feature>
<dbReference type="SUPFAM" id="SSF46785">
    <property type="entry name" value="Winged helix' DNA-binding domain"/>
    <property type="match status" value="1"/>
</dbReference>
<comment type="similarity">
    <text evidence="2">Belongs to the Fur family.</text>
</comment>
<dbReference type="InterPro" id="IPR036390">
    <property type="entry name" value="WH_DNA-bd_sf"/>
</dbReference>
<evidence type="ECO:0000256" key="7">
    <source>
        <dbReference type="ARBA" id="ARBA00022833"/>
    </source>
</evidence>
<dbReference type="InterPro" id="IPR002481">
    <property type="entry name" value="FUR"/>
</dbReference>
<dbReference type="GO" id="GO:0000976">
    <property type="term" value="F:transcription cis-regulatory region binding"/>
    <property type="evidence" value="ECO:0007669"/>
    <property type="project" value="TreeGrafter"/>
</dbReference>
<evidence type="ECO:0000313" key="13">
    <source>
        <dbReference type="Proteomes" id="UP000192674"/>
    </source>
</evidence>
<dbReference type="InterPro" id="IPR036388">
    <property type="entry name" value="WH-like_DNA-bd_sf"/>
</dbReference>
<dbReference type="Gene3D" id="1.10.10.10">
    <property type="entry name" value="Winged helix-like DNA-binding domain superfamily/Winged helix DNA-binding domain"/>
    <property type="match status" value="1"/>
</dbReference>
<comment type="subunit">
    <text evidence="3">Homodimer.</text>
</comment>